<dbReference type="PROSITE" id="PS51747">
    <property type="entry name" value="CYT_DCMP_DEAMINASES_2"/>
    <property type="match status" value="1"/>
</dbReference>
<feature type="chain" id="PRO_5025065389" description="CMP/dCMP-type deaminase domain-containing protein" evidence="1">
    <location>
        <begin position="22"/>
        <end position="240"/>
    </location>
</feature>
<dbReference type="CDD" id="cd01285">
    <property type="entry name" value="nucleoside_deaminase"/>
    <property type="match status" value="1"/>
</dbReference>
<sequence length="240" mass="25762">MFHPLASLITLPLLFCSLASAADPVGLQVQDVIAKPQLSINGIPFSTRAHWMRRANTALADLGSPCPFAAFGTAIVNHTATTADGLGELVCIGANANSKTGNPTMHGEMAAISNCTAVLTDPNGPYKLNASEAQDAFSQLSLYTNAESCPMCASAIRWAGFKEYIYGTSIETLIEQGWGQIRIPSIEIFRQSFDLPSQSRLIGEVLTNETDPYFLWQYNPDYPCPAGCSRSGSTCTADEQ</sequence>
<organism evidence="3 4">
    <name type="scientific">Lasiodiplodia theobromae</name>
    <dbReference type="NCBI Taxonomy" id="45133"/>
    <lineage>
        <taxon>Eukaryota</taxon>
        <taxon>Fungi</taxon>
        <taxon>Dikarya</taxon>
        <taxon>Ascomycota</taxon>
        <taxon>Pezizomycotina</taxon>
        <taxon>Dothideomycetes</taxon>
        <taxon>Dothideomycetes incertae sedis</taxon>
        <taxon>Botryosphaeriales</taxon>
        <taxon>Botryosphaeriaceae</taxon>
        <taxon>Lasiodiplodia</taxon>
    </lineage>
</organism>
<keyword evidence="1" id="KW-0732">Signal</keyword>
<dbReference type="AlphaFoldDB" id="A0A5N5CTS9"/>
<dbReference type="OrthoDB" id="408702at2759"/>
<dbReference type="InterPro" id="IPR002125">
    <property type="entry name" value="CMP_dCMP_dom"/>
</dbReference>
<keyword evidence="4" id="KW-1185">Reference proteome</keyword>
<comment type="caution">
    <text evidence="3">The sequence shown here is derived from an EMBL/GenBank/DDBJ whole genome shotgun (WGS) entry which is preliminary data.</text>
</comment>
<protein>
    <recommendedName>
        <fullName evidence="2">CMP/dCMP-type deaminase domain-containing protein</fullName>
    </recommendedName>
</protein>
<name>A0A5N5CTS9_9PEZI</name>
<reference evidence="3 4" key="1">
    <citation type="journal article" date="2019" name="Sci. Rep.">
        <title>A multi-omics analysis of the grapevine pathogen Lasiodiplodia theobromae reveals that temperature affects the expression of virulence- and pathogenicity-related genes.</title>
        <authorList>
            <person name="Felix C."/>
            <person name="Meneses R."/>
            <person name="Goncalves M.F.M."/>
            <person name="Tilleman L."/>
            <person name="Duarte A.S."/>
            <person name="Jorrin-Novo J.V."/>
            <person name="Van de Peer Y."/>
            <person name="Deforce D."/>
            <person name="Van Nieuwerburgh F."/>
            <person name="Esteves A.C."/>
            <person name="Alves A."/>
        </authorList>
    </citation>
    <scope>NUCLEOTIDE SEQUENCE [LARGE SCALE GENOMIC DNA]</scope>
    <source>
        <strain evidence="3 4">LA-SOL3</strain>
    </source>
</reference>
<gene>
    <name evidence="3" type="ORF">DBV05_g12568</name>
</gene>
<dbReference type="Proteomes" id="UP000325902">
    <property type="component" value="Unassembled WGS sequence"/>
</dbReference>
<dbReference type="SUPFAM" id="SSF53927">
    <property type="entry name" value="Cytidine deaminase-like"/>
    <property type="match status" value="1"/>
</dbReference>
<feature type="signal peptide" evidence="1">
    <location>
        <begin position="1"/>
        <end position="21"/>
    </location>
</feature>
<dbReference type="PANTHER" id="PTHR11079:SF203">
    <property type="entry name" value="CMP_DCMP-TYPE DEAMINASE DOMAIN-CONTAINING PROTEIN"/>
    <property type="match status" value="1"/>
</dbReference>
<dbReference type="PANTHER" id="PTHR11079">
    <property type="entry name" value="CYTOSINE DEAMINASE FAMILY MEMBER"/>
    <property type="match status" value="1"/>
</dbReference>
<dbReference type="Pfam" id="PF00383">
    <property type="entry name" value="dCMP_cyt_deam_1"/>
    <property type="match status" value="1"/>
</dbReference>
<evidence type="ECO:0000313" key="3">
    <source>
        <dbReference type="EMBL" id="KAB2568760.1"/>
    </source>
</evidence>
<accession>A0A5N5CTS9</accession>
<dbReference type="Gene3D" id="3.40.140.10">
    <property type="entry name" value="Cytidine Deaminase, domain 2"/>
    <property type="match status" value="1"/>
</dbReference>
<dbReference type="GO" id="GO:0002100">
    <property type="term" value="P:tRNA wobble adenosine to inosine editing"/>
    <property type="evidence" value="ECO:0007669"/>
    <property type="project" value="TreeGrafter"/>
</dbReference>
<dbReference type="InterPro" id="IPR016193">
    <property type="entry name" value="Cytidine_deaminase-like"/>
</dbReference>
<feature type="domain" description="CMP/dCMP-type deaminase" evidence="2">
    <location>
        <begin position="46"/>
        <end position="181"/>
    </location>
</feature>
<dbReference type="EMBL" id="VCHE01000282">
    <property type="protein sequence ID" value="KAB2568760.1"/>
    <property type="molecule type" value="Genomic_DNA"/>
</dbReference>
<evidence type="ECO:0000259" key="2">
    <source>
        <dbReference type="PROSITE" id="PS51747"/>
    </source>
</evidence>
<proteinExistence type="predicted"/>
<evidence type="ECO:0000256" key="1">
    <source>
        <dbReference type="SAM" id="SignalP"/>
    </source>
</evidence>
<dbReference type="GO" id="GO:0052717">
    <property type="term" value="F:tRNA-specific adenosine-34 deaminase activity"/>
    <property type="evidence" value="ECO:0007669"/>
    <property type="project" value="TreeGrafter"/>
</dbReference>
<evidence type="ECO:0000313" key="4">
    <source>
        <dbReference type="Proteomes" id="UP000325902"/>
    </source>
</evidence>